<organism evidence="1 2">
    <name type="scientific">Brassica cretica</name>
    <name type="common">Mustard</name>
    <dbReference type="NCBI Taxonomy" id="69181"/>
    <lineage>
        <taxon>Eukaryota</taxon>
        <taxon>Viridiplantae</taxon>
        <taxon>Streptophyta</taxon>
        <taxon>Embryophyta</taxon>
        <taxon>Tracheophyta</taxon>
        <taxon>Spermatophyta</taxon>
        <taxon>Magnoliopsida</taxon>
        <taxon>eudicotyledons</taxon>
        <taxon>Gunneridae</taxon>
        <taxon>Pentapetalae</taxon>
        <taxon>rosids</taxon>
        <taxon>malvids</taxon>
        <taxon>Brassicales</taxon>
        <taxon>Brassicaceae</taxon>
        <taxon>Brassiceae</taxon>
        <taxon>Brassica</taxon>
    </lineage>
</organism>
<dbReference type="Proteomes" id="UP000266723">
    <property type="component" value="Unassembled WGS sequence"/>
</dbReference>
<protein>
    <recommendedName>
        <fullName evidence="3">Legume lectin domain-containing protein</fullName>
    </recommendedName>
</protein>
<dbReference type="EMBL" id="QGKV02001507">
    <property type="protein sequence ID" value="KAF3531479.1"/>
    <property type="molecule type" value="Genomic_DNA"/>
</dbReference>
<name>A0ABQ7BGS2_BRACR</name>
<keyword evidence="2" id="KW-1185">Reference proteome</keyword>
<evidence type="ECO:0000313" key="2">
    <source>
        <dbReference type="Proteomes" id="UP000266723"/>
    </source>
</evidence>
<comment type="caution">
    <text evidence="1">The sequence shown here is derived from an EMBL/GenBank/DDBJ whole genome shotgun (WGS) entry which is preliminary data.</text>
</comment>
<reference evidence="1 2" key="1">
    <citation type="journal article" date="2020" name="BMC Genomics">
        <title>Intraspecific diversification of the crop wild relative Brassica cretica Lam. using demographic model selection.</title>
        <authorList>
            <person name="Kioukis A."/>
            <person name="Michalopoulou V.A."/>
            <person name="Briers L."/>
            <person name="Pirintsos S."/>
            <person name="Studholme D.J."/>
            <person name="Pavlidis P."/>
            <person name="Sarris P.F."/>
        </authorList>
    </citation>
    <scope>NUCLEOTIDE SEQUENCE [LARGE SCALE GENOMIC DNA]</scope>
    <source>
        <strain evidence="2">cv. PFS-1207/04</strain>
    </source>
</reference>
<evidence type="ECO:0000313" key="1">
    <source>
        <dbReference type="EMBL" id="KAF3531479.1"/>
    </source>
</evidence>
<gene>
    <name evidence="1" type="ORF">DY000_02040157</name>
</gene>
<accession>A0ABQ7BGS2</accession>
<proteinExistence type="predicted"/>
<evidence type="ECO:0008006" key="3">
    <source>
        <dbReference type="Google" id="ProtNLM"/>
    </source>
</evidence>
<sequence length="112" mass="12458">MLLLRRDISSVELYTPRLWVQSSFPLLMGPTGDGDADGNPTTSRFEDLFVDPIPAETFELIGVSFNTDYNGSNRTIREVMNNSGNADPLSLIGMNYAVLDREKRLTLCTALK</sequence>